<sequence>MDRQAIFPPGRPRPVPPYSPGIRLGNLLFTSGAVGSDINGKVPEDIRAQTRNVFENLKAVLAAAGSGLDKVLKVTVFLTDMRDFQAMNEVYRTYFSGDLPARSTVGVSALARPELHVEIEMVAHVPS</sequence>
<dbReference type="NCBIfam" id="TIGR00004">
    <property type="entry name" value="Rid family detoxifying hydrolase"/>
    <property type="match status" value="1"/>
</dbReference>
<comment type="similarity">
    <text evidence="1">Belongs to the RutC family.</text>
</comment>
<dbReference type="PROSITE" id="PS01094">
    <property type="entry name" value="UPF0076"/>
    <property type="match status" value="1"/>
</dbReference>
<dbReference type="GO" id="GO:0019239">
    <property type="term" value="F:deaminase activity"/>
    <property type="evidence" value="ECO:0007669"/>
    <property type="project" value="TreeGrafter"/>
</dbReference>
<evidence type="ECO:0000313" key="3">
    <source>
        <dbReference type="Proteomes" id="UP000318509"/>
    </source>
</evidence>
<evidence type="ECO:0000256" key="1">
    <source>
        <dbReference type="ARBA" id="ARBA00010552"/>
    </source>
</evidence>
<accession>A0A537JVX5</accession>
<organism evidence="2 3">
    <name type="scientific">Candidatus Segetimicrobium genomatis</name>
    <dbReference type="NCBI Taxonomy" id="2569760"/>
    <lineage>
        <taxon>Bacteria</taxon>
        <taxon>Bacillati</taxon>
        <taxon>Candidatus Sysuimicrobiota</taxon>
        <taxon>Candidatus Sysuimicrobiia</taxon>
        <taxon>Candidatus Sysuimicrobiales</taxon>
        <taxon>Candidatus Segetimicrobiaceae</taxon>
        <taxon>Candidatus Segetimicrobium</taxon>
    </lineage>
</organism>
<dbReference type="PANTHER" id="PTHR11803:SF58">
    <property type="entry name" value="PROTEIN HMF1-RELATED"/>
    <property type="match status" value="1"/>
</dbReference>
<dbReference type="GO" id="GO:0005829">
    <property type="term" value="C:cytosol"/>
    <property type="evidence" value="ECO:0007669"/>
    <property type="project" value="TreeGrafter"/>
</dbReference>
<dbReference type="InterPro" id="IPR035959">
    <property type="entry name" value="RutC-like_sf"/>
</dbReference>
<name>A0A537JVX5_9BACT</name>
<dbReference type="AlphaFoldDB" id="A0A537JVX5"/>
<dbReference type="PANTHER" id="PTHR11803">
    <property type="entry name" value="2-IMINOBUTANOATE/2-IMINOPROPANOATE DEAMINASE RIDA"/>
    <property type="match status" value="1"/>
</dbReference>
<dbReference type="CDD" id="cd00448">
    <property type="entry name" value="YjgF_YER057c_UK114_family"/>
    <property type="match status" value="1"/>
</dbReference>
<comment type="caution">
    <text evidence="2">The sequence shown here is derived from an EMBL/GenBank/DDBJ whole genome shotgun (WGS) entry which is preliminary data.</text>
</comment>
<gene>
    <name evidence="2" type="ORF">E6H00_15570</name>
</gene>
<evidence type="ECO:0000313" key="2">
    <source>
        <dbReference type="EMBL" id="TMI87442.1"/>
    </source>
</evidence>
<protein>
    <submittedName>
        <fullName evidence="2">RidA family protein</fullName>
    </submittedName>
</protein>
<proteinExistence type="inferred from homology"/>
<dbReference type="Proteomes" id="UP000318509">
    <property type="component" value="Unassembled WGS sequence"/>
</dbReference>
<reference evidence="2 3" key="1">
    <citation type="journal article" date="2019" name="Nat. Microbiol.">
        <title>Mediterranean grassland soil C-N compound turnover is dependent on rainfall and depth, and is mediated by genomically divergent microorganisms.</title>
        <authorList>
            <person name="Diamond S."/>
            <person name="Andeer P.F."/>
            <person name="Li Z."/>
            <person name="Crits-Christoph A."/>
            <person name="Burstein D."/>
            <person name="Anantharaman K."/>
            <person name="Lane K.R."/>
            <person name="Thomas B.C."/>
            <person name="Pan C."/>
            <person name="Northen T.R."/>
            <person name="Banfield J.F."/>
        </authorList>
    </citation>
    <scope>NUCLEOTIDE SEQUENCE [LARGE SCALE GENOMIC DNA]</scope>
    <source>
        <strain evidence="2">NP_3</strain>
    </source>
</reference>
<dbReference type="EMBL" id="VBAK01000157">
    <property type="protein sequence ID" value="TMI87442.1"/>
    <property type="molecule type" value="Genomic_DNA"/>
</dbReference>
<dbReference type="InterPro" id="IPR006056">
    <property type="entry name" value="RidA"/>
</dbReference>
<dbReference type="Pfam" id="PF01042">
    <property type="entry name" value="Ribonuc_L-PSP"/>
    <property type="match status" value="1"/>
</dbReference>
<dbReference type="InterPro" id="IPR006175">
    <property type="entry name" value="YjgF/YER057c/UK114"/>
</dbReference>
<dbReference type="SUPFAM" id="SSF55298">
    <property type="entry name" value="YjgF-like"/>
    <property type="match status" value="1"/>
</dbReference>
<dbReference type="FunFam" id="3.30.1330.40:FF:000001">
    <property type="entry name" value="L-PSP family endoribonuclease"/>
    <property type="match status" value="1"/>
</dbReference>
<dbReference type="Gene3D" id="3.30.1330.40">
    <property type="entry name" value="RutC-like"/>
    <property type="match status" value="1"/>
</dbReference>
<dbReference type="InterPro" id="IPR019897">
    <property type="entry name" value="RidA_CS"/>
</dbReference>